<evidence type="ECO:0000256" key="7">
    <source>
        <dbReference type="ARBA" id="ARBA00035292"/>
    </source>
</evidence>
<sequence>MKVILLQDVKGQGKKGDIVNVSDGYARNFLFPKNLAVEATGGNMKTLEQQNKAKEQKQQEELKKAKDLAAKIEKITVELKAKAGEGGRLFGSVTSKDISELVNKKHGIKLDKKKIVLPDPIRELGVKYLEVKIQPGVTAKLKVHVIEE</sequence>
<dbReference type="GO" id="GO:0003735">
    <property type="term" value="F:structural constituent of ribosome"/>
    <property type="evidence" value="ECO:0007669"/>
    <property type="project" value="InterPro"/>
</dbReference>
<organism evidence="9 10">
    <name type="scientific">Clostridium aceticum</name>
    <dbReference type="NCBI Taxonomy" id="84022"/>
    <lineage>
        <taxon>Bacteria</taxon>
        <taxon>Bacillati</taxon>
        <taxon>Bacillota</taxon>
        <taxon>Clostridia</taxon>
        <taxon>Eubacteriales</taxon>
        <taxon>Clostridiaceae</taxon>
        <taxon>Clostridium</taxon>
    </lineage>
</organism>
<dbReference type="Pfam" id="PF03948">
    <property type="entry name" value="Ribosomal_L9_C"/>
    <property type="match status" value="1"/>
</dbReference>
<dbReference type="SUPFAM" id="SSF55658">
    <property type="entry name" value="L9 N-domain-like"/>
    <property type="match status" value="1"/>
</dbReference>
<comment type="similarity">
    <text evidence="2 8">Belongs to the bacterial ribosomal protein bL9 family.</text>
</comment>
<keyword evidence="3 8" id="KW-0699">rRNA-binding</keyword>
<dbReference type="FunFam" id="3.10.430.100:FF:000002">
    <property type="entry name" value="50S ribosomal protein L9"/>
    <property type="match status" value="1"/>
</dbReference>
<evidence type="ECO:0000256" key="4">
    <source>
        <dbReference type="ARBA" id="ARBA00022884"/>
    </source>
</evidence>
<dbReference type="AlphaFoldDB" id="A0A0D8I8M0"/>
<comment type="function">
    <text evidence="1 8">Binds to the 23S rRNA.</text>
</comment>
<proteinExistence type="inferred from homology"/>
<dbReference type="GO" id="GO:0006412">
    <property type="term" value="P:translation"/>
    <property type="evidence" value="ECO:0007669"/>
    <property type="project" value="UniProtKB-UniRule"/>
</dbReference>
<dbReference type="SUPFAM" id="SSF55653">
    <property type="entry name" value="Ribosomal protein L9 C-domain"/>
    <property type="match status" value="1"/>
</dbReference>
<dbReference type="InterPro" id="IPR020069">
    <property type="entry name" value="Ribosomal_bL9_C"/>
</dbReference>
<dbReference type="KEGG" id="cace:CACET_c39210"/>
<dbReference type="EMBL" id="CP009687">
    <property type="protein sequence ID" value="AKL97347.1"/>
    <property type="molecule type" value="Genomic_DNA"/>
</dbReference>
<dbReference type="InterPro" id="IPR020594">
    <property type="entry name" value="Ribosomal_bL9_bac/chp"/>
</dbReference>
<reference evidence="9 10" key="1">
    <citation type="submission" date="2014-10" db="EMBL/GenBank/DDBJ databases">
        <title>Genome sequence of Clostridium aceticum DSM 1496.</title>
        <authorList>
            <person name="Poehlein A."/>
            <person name="Schiel-Bengelsdorf B."/>
            <person name="Gottschalk G."/>
            <person name="Duerre P."/>
            <person name="Daniel R."/>
        </authorList>
    </citation>
    <scope>NUCLEOTIDE SEQUENCE [LARGE SCALE GENOMIC DNA]</scope>
    <source>
        <strain evidence="9 10">DSM 1496</strain>
    </source>
</reference>
<dbReference type="OrthoDB" id="9788336at2"/>
<evidence type="ECO:0000256" key="8">
    <source>
        <dbReference type="HAMAP-Rule" id="MF_00503"/>
    </source>
</evidence>
<dbReference type="InterPro" id="IPR000244">
    <property type="entry name" value="Ribosomal_bL9"/>
</dbReference>
<evidence type="ECO:0000313" key="10">
    <source>
        <dbReference type="Proteomes" id="UP000035704"/>
    </source>
</evidence>
<dbReference type="RefSeq" id="WP_044825663.1">
    <property type="nucleotide sequence ID" value="NZ_CP009687.1"/>
</dbReference>
<dbReference type="HAMAP" id="MF_00503">
    <property type="entry name" value="Ribosomal_bL9"/>
    <property type="match status" value="1"/>
</dbReference>
<gene>
    <name evidence="8 9" type="primary">rplI</name>
    <name evidence="9" type="ORF">CACET_c39210</name>
</gene>
<protein>
    <recommendedName>
        <fullName evidence="7 8">Large ribosomal subunit protein bL9</fullName>
    </recommendedName>
</protein>
<dbReference type="GO" id="GO:0019843">
    <property type="term" value="F:rRNA binding"/>
    <property type="evidence" value="ECO:0007669"/>
    <property type="project" value="UniProtKB-UniRule"/>
</dbReference>
<dbReference type="STRING" id="84022.CACET_c39210"/>
<dbReference type="Pfam" id="PF01281">
    <property type="entry name" value="Ribosomal_L9_N"/>
    <property type="match status" value="1"/>
</dbReference>
<dbReference type="GO" id="GO:1990904">
    <property type="term" value="C:ribonucleoprotein complex"/>
    <property type="evidence" value="ECO:0007669"/>
    <property type="project" value="UniProtKB-KW"/>
</dbReference>
<keyword evidence="6 8" id="KW-0687">Ribonucleoprotein</keyword>
<name>A0A0D8I8M0_9CLOT</name>
<dbReference type="PROSITE" id="PS00651">
    <property type="entry name" value="RIBOSOMAL_L9"/>
    <property type="match status" value="1"/>
</dbReference>
<dbReference type="NCBIfam" id="TIGR00158">
    <property type="entry name" value="L9"/>
    <property type="match status" value="1"/>
</dbReference>
<dbReference type="InterPro" id="IPR036935">
    <property type="entry name" value="Ribosomal_bL9_N_sf"/>
</dbReference>
<keyword evidence="5 8" id="KW-0689">Ribosomal protein</keyword>
<dbReference type="InterPro" id="IPR009027">
    <property type="entry name" value="Ribosomal_bL9/RNase_H1_N"/>
</dbReference>
<dbReference type="InterPro" id="IPR036791">
    <property type="entry name" value="Ribosomal_bL9_C_sf"/>
</dbReference>
<accession>A0A0D8I8M0</accession>
<evidence type="ECO:0000313" key="9">
    <source>
        <dbReference type="EMBL" id="AKL97347.1"/>
    </source>
</evidence>
<evidence type="ECO:0000256" key="6">
    <source>
        <dbReference type="ARBA" id="ARBA00023274"/>
    </source>
</evidence>
<dbReference type="Gene3D" id="3.10.430.100">
    <property type="entry name" value="Ribosomal protein L9, C-terminal domain"/>
    <property type="match status" value="1"/>
</dbReference>
<dbReference type="InterPro" id="IPR020070">
    <property type="entry name" value="Ribosomal_bL9_N"/>
</dbReference>
<dbReference type="Proteomes" id="UP000035704">
    <property type="component" value="Chromosome"/>
</dbReference>
<evidence type="ECO:0000256" key="5">
    <source>
        <dbReference type="ARBA" id="ARBA00022980"/>
    </source>
</evidence>
<dbReference type="Gene3D" id="3.40.5.10">
    <property type="entry name" value="Ribosomal protein L9, N-terminal domain"/>
    <property type="match status" value="1"/>
</dbReference>
<keyword evidence="4 8" id="KW-0694">RNA-binding</keyword>
<dbReference type="FunFam" id="3.40.5.10:FF:000002">
    <property type="entry name" value="50S ribosomal protein L9"/>
    <property type="match status" value="1"/>
</dbReference>
<dbReference type="GO" id="GO:0005840">
    <property type="term" value="C:ribosome"/>
    <property type="evidence" value="ECO:0007669"/>
    <property type="project" value="UniProtKB-KW"/>
</dbReference>
<evidence type="ECO:0000256" key="1">
    <source>
        <dbReference type="ARBA" id="ARBA00003058"/>
    </source>
</evidence>
<dbReference type="PANTHER" id="PTHR21368">
    <property type="entry name" value="50S RIBOSOMAL PROTEIN L9"/>
    <property type="match status" value="1"/>
</dbReference>
<keyword evidence="10" id="KW-1185">Reference proteome</keyword>
<evidence type="ECO:0000256" key="3">
    <source>
        <dbReference type="ARBA" id="ARBA00022730"/>
    </source>
</evidence>
<evidence type="ECO:0000256" key="2">
    <source>
        <dbReference type="ARBA" id="ARBA00010605"/>
    </source>
</evidence>
<dbReference type="PATRIC" id="fig|84022.5.peg.1173"/>